<evidence type="ECO:0000313" key="3">
    <source>
        <dbReference type="Proteomes" id="UP000546701"/>
    </source>
</evidence>
<sequence>MIAPTAAAELAHTIQMATAPVFLLTGIGAFLNVMVGRLARVVDRARALETRFTPVGHADHDRQVWELRLLDRRMRVVSRAISLCTASAALICGVVAGLFLARLVGIGFSNTMAIIFAAAMLMLIGGLTMFLFEVHLSMKSIKIRHELLEHGQGRGVRWWR</sequence>
<accession>A0A7W9BTG5</accession>
<organism evidence="2 3">
    <name type="scientific">Sphingomonas prati</name>
    <dbReference type="NCBI Taxonomy" id="1843237"/>
    <lineage>
        <taxon>Bacteria</taxon>
        <taxon>Pseudomonadati</taxon>
        <taxon>Pseudomonadota</taxon>
        <taxon>Alphaproteobacteria</taxon>
        <taxon>Sphingomonadales</taxon>
        <taxon>Sphingomonadaceae</taxon>
        <taxon>Sphingomonas</taxon>
    </lineage>
</organism>
<keyword evidence="1" id="KW-1133">Transmembrane helix</keyword>
<feature type="transmembrane region" description="Helical" evidence="1">
    <location>
        <begin position="20"/>
        <end position="39"/>
    </location>
</feature>
<dbReference type="Proteomes" id="UP000546701">
    <property type="component" value="Unassembled WGS sequence"/>
</dbReference>
<keyword evidence="1" id="KW-0812">Transmembrane</keyword>
<feature type="transmembrane region" description="Helical" evidence="1">
    <location>
        <begin position="113"/>
        <end position="132"/>
    </location>
</feature>
<evidence type="ECO:0000313" key="2">
    <source>
        <dbReference type="EMBL" id="MBB5729731.1"/>
    </source>
</evidence>
<protein>
    <submittedName>
        <fullName evidence="2">Sterol desaturase/sphingolipid hydroxylase (Fatty acid hydroxylase superfamily)</fullName>
    </submittedName>
</protein>
<dbReference type="OrthoDB" id="5396182at2"/>
<reference evidence="2 3" key="1">
    <citation type="submission" date="2020-08" db="EMBL/GenBank/DDBJ databases">
        <title>Genomic Encyclopedia of Type Strains, Phase IV (KMG-IV): sequencing the most valuable type-strain genomes for metagenomic binning, comparative biology and taxonomic classification.</title>
        <authorList>
            <person name="Goeker M."/>
        </authorList>
    </citation>
    <scope>NUCLEOTIDE SEQUENCE [LARGE SCALE GENOMIC DNA]</scope>
    <source>
        <strain evidence="2 3">DSM 103336</strain>
    </source>
</reference>
<feature type="transmembrane region" description="Helical" evidence="1">
    <location>
        <begin position="80"/>
        <end position="101"/>
    </location>
</feature>
<dbReference type="RefSeq" id="WP_157176098.1">
    <property type="nucleotide sequence ID" value="NZ_BMJP01000003.1"/>
</dbReference>
<gene>
    <name evidence="2" type="ORF">FHS99_002227</name>
</gene>
<proteinExistence type="predicted"/>
<dbReference type="EMBL" id="JACIJR010000005">
    <property type="protein sequence ID" value="MBB5729731.1"/>
    <property type="molecule type" value="Genomic_DNA"/>
</dbReference>
<evidence type="ECO:0000256" key="1">
    <source>
        <dbReference type="SAM" id="Phobius"/>
    </source>
</evidence>
<name>A0A7W9BTG5_9SPHN</name>
<comment type="caution">
    <text evidence="2">The sequence shown here is derived from an EMBL/GenBank/DDBJ whole genome shotgun (WGS) entry which is preliminary data.</text>
</comment>
<dbReference type="InterPro" id="IPR021279">
    <property type="entry name" value="DUF2721"/>
</dbReference>
<keyword evidence="3" id="KW-1185">Reference proteome</keyword>
<dbReference type="Pfam" id="PF11026">
    <property type="entry name" value="DUF2721"/>
    <property type="match status" value="1"/>
</dbReference>
<keyword evidence="1" id="KW-0472">Membrane</keyword>
<dbReference type="AlphaFoldDB" id="A0A7W9BTG5"/>